<reference evidence="1 2" key="1">
    <citation type="submission" date="2014-08" db="EMBL/GenBank/DDBJ databases">
        <authorList>
            <person name="Chen Y.-H."/>
        </authorList>
    </citation>
    <scope>NUCLEOTIDE SEQUENCE [LARGE SCALE GENOMIC DNA]</scope>
</reference>
<evidence type="ECO:0000313" key="2">
    <source>
        <dbReference type="Proteomes" id="UP000039660"/>
    </source>
</evidence>
<dbReference type="AlphaFoldDB" id="A0A0T7GYS4"/>
<proteinExistence type="predicted"/>
<accession>A0A0T7GYS4</accession>
<evidence type="ECO:0000313" key="1">
    <source>
        <dbReference type="EMBL" id="CDZ52348.1"/>
    </source>
</evidence>
<dbReference type="RefSeq" id="WP_046637271.1">
    <property type="nucleotide sequence ID" value="NZ_CCRK01000012.1"/>
</dbReference>
<name>A0A0T7GYS4_NEOGA</name>
<dbReference type="EMBL" id="CCRK01000012">
    <property type="protein sequence ID" value="CDZ52348.1"/>
    <property type="molecule type" value="Genomic_DNA"/>
</dbReference>
<gene>
    <name evidence="1" type="ORF">NGAL_HAMBI1189_44400</name>
</gene>
<dbReference type="Proteomes" id="UP000039660">
    <property type="component" value="Unassembled WGS sequence"/>
</dbReference>
<organism evidence="1 2">
    <name type="scientific">Neorhizobium galegae bv. officinalis</name>
    <dbReference type="NCBI Taxonomy" id="323656"/>
    <lineage>
        <taxon>Bacteria</taxon>
        <taxon>Pseudomonadati</taxon>
        <taxon>Pseudomonadota</taxon>
        <taxon>Alphaproteobacteria</taxon>
        <taxon>Hyphomicrobiales</taxon>
        <taxon>Rhizobiaceae</taxon>
        <taxon>Rhizobium/Agrobacterium group</taxon>
        <taxon>Neorhizobium</taxon>
    </lineage>
</organism>
<protein>
    <submittedName>
        <fullName evidence="1">Uncharacterized protein</fullName>
    </submittedName>
</protein>
<sequence length="156" mass="18120">MSTALKKRKQLDQFMSHVMEPLPRGALTDFEYNRLLRDARRTAWHKGEATLRLHHARLEIHDAMLIFDRVVAEQHLTAEDEDAIYSKRDRMLANMKAATERQIRTPAPDQAAIEWKRRRMTDLYSTARISREEIAELIAADEAFLTAHPIKKGRAS</sequence>